<evidence type="ECO:0000313" key="1">
    <source>
        <dbReference type="EMBL" id="KAI3765471.1"/>
    </source>
</evidence>
<keyword evidence="2" id="KW-1185">Reference proteome</keyword>
<accession>A0ACB9F3E0</accession>
<dbReference type="Proteomes" id="UP001055811">
    <property type="component" value="Linkage Group LG03"/>
</dbReference>
<dbReference type="EMBL" id="CM042011">
    <property type="protein sequence ID" value="KAI3765471.1"/>
    <property type="molecule type" value="Genomic_DNA"/>
</dbReference>
<protein>
    <submittedName>
        <fullName evidence="1">Uncharacterized protein</fullName>
    </submittedName>
</protein>
<evidence type="ECO:0000313" key="2">
    <source>
        <dbReference type="Proteomes" id="UP001055811"/>
    </source>
</evidence>
<reference evidence="2" key="1">
    <citation type="journal article" date="2022" name="Mol. Ecol. Resour.">
        <title>The genomes of chicory, endive, great burdock and yacon provide insights into Asteraceae palaeo-polyploidization history and plant inulin production.</title>
        <authorList>
            <person name="Fan W."/>
            <person name="Wang S."/>
            <person name="Wang H."/>
            <person name="Wang A."/>
            <person name="Jiang F."/>
            <person name="Liu H."/>
            <person name="Zhao H."/>
            <person name="Xu D."/>
            <person name="Zhang Y."/>
        </authorList>
    </citation>
    <scope>NUCLEOTIDE SEQUENCE [LARGE SCALE GENOMIC DNA]</scope>
    <source>
        <strain evidence="2">cv. Punajuju</strain>
    </source>
</reference>
<gene>
    <name evidence="1" type="ORF">L2E82_15506</name>
</gene>
<sequence length="114" mass="13420">MRYPFRLGAGRLRLRGDDIRAYGTDREHTLRIPKYPFYKQMAADFTKYQVAVNVYAFSDKYTDIASLGTLAKYTDKPRHELARDLTRKTAWEAVMRIRCFTEAEEKSSMIKELK</sequence>
<name>A0ACB9F3E0_CICIN</name>
<reference evidence="1 2" key="2">
    <citation type="journal article" date="2022" name="Mol. Ecol. Resour.">
        <title>The genomes of chicory, endive, great burdock and yacon provide insights into Asteraceae paleo-polyploidization history and plant inulin production.</title>
        <authorList>
            <person name="Fan W."/>
            <person name="Wang S."/>
            <person name="Wang H."/>
            <person name="Wang A."/>
            <person name="Jiang F."/>
            <person name="Liu H."/>
            <person name="Zhao H."/>
            <person name="Xu D."/>
            <person name="Zhang Y."/>
        </authorList>
    </citation>
    <scope>NUCLEOTIDE SEQUENCE [LARGE SCALE GENOMIC DNA]</scope>
    <source>
        <strain evidence="2">cv. Punajuju</strain>
        <tissue evidence="1">Leaves</tissue>
    </source>
</reference>
<proteinExistence type="predicted"/>
<organism evidence="1 2">
    <name type="scientific">Cichorium intybus</name>
    <name type="common">Chicory</name>
    <dbReference type="NCBI Taxonomy" id="13427"/>
    <lineage>
        <taxon>Eukaryota</taxon>
        <taxon>Viridiplantae</taxon>
        <taxon>Streptophyta</taxon>
        <taxon>Embryophyta</taxon>
        <taxon>Tracheophyta</taxon>
        <taxon>Spermatophyta</taxon>
        <taxon>Magnoliopsida</taxon>
        <taxon>eudicotyledons</taxon>
        <taxon>Gunneridae</taxon>
        <taxon>Pentapetalae</taxon>
        <taxon>asterids</taxon>
        <taxon>campanulids</taxon>
        <taxon>Asterales</taxon>
        <taxon>Asteraceae</taxon>
        <taxon>Cichorioideae</taxon>
        <taxon>Cichorieae</taxon>
        <taxon>Cichoriinae</taxon>
        <taxon>Cichorium</taxon>
    </lineage>
</organism>
<comment type="caution">
    <text evidence="1">The sequence shown here is derived from an EMBL/GenBank/DDBJ whole genome shotgun (WGS) entry which is preliminary data.</text>
</comment>